<dbReference type="PANTHER" id="PTHR31630">
    <property type="entry name" value="PHYTANOYL-COA DIOXYGENASE-RELATED-RELATED"/>
    <property type="match status" value="1"/>
</dbReference>
<name>A0A401IPD4_9VIRU</name>
<feature type="region of interest" description="Disordered" evidence="1">
    <location>
        <begin position="77"/>
        <end position="150"/>
    </location>
</feature>
<sequence>MEEYVPQAVSIKLCHMPIYEPTPIAHLSSWSASRKKEIKGKGRYKPLRKCNAHKHHLKRGRALKEKIVPSGNECITTSINHQDPPRTAALGHSKRPPLSSLSRKHRSFKDECRPREMGGSRGNVIPSTNGYNMTPQSVTPNSKQVSFKSSKDCSGNIATVFDPQKRSKFHINEQNRKVLAGATCNKIPHSGVSEDSAPVSHGRCAHLAHRAITMNRRDSTLKPSKDDINTPTIPRSEKFRSSKRKREAKGEMDCMETAPVRNKTMRLCISEDYVRALCSNKQVVDLTRKLRNVSLREKCVPSHPSYTLNTKKAIKEEDTNNPRSLLIKHTQNANAVSMNNTKHHVAATSCPEKTSQTIAMHTPKEKRNIEGEKGHDSTTATTKKPPLFRVIPISCSENTSRPTSIRTPKEEGKIKESKDYVSASTAISNKDQRLGVSKDYFKRQPFSGHRPPTKHTKNITANSTDRTHPSSPLIQPAKDITYVSTNCSKYTTTVHRPENISRLLREKGFVIIKGVLTRNECKEIISSVWDSMEEITKNMNVPLDRHDPQTWSTLRLQKHTRDVYCHYGLAHTDFIWKLRQNPNILKVFADLFRCRPEELLVSFDGVSMQTPPENDNHQMGWHKNCWYHIEKSLDPSNDHPYRSWVTAKRINPGDHTISLFAGSHLKTFDRFRCKSVSRGEIDVYEPKTLKEMKYYERKHTQIRITCPPGSLVVWDSRILYSDLAPLKSRKKANHRLACHLSYYPRAQVPTFLLEHRVSLFRTRKPLTCRLDDNEESAPFTAWRGLLELEPKPHETELLRSLVGYNPSALSLSPYNRKRPTETQE</sequence>
<feature type="compositionally biased region" description="Basic and acidic residues" evidence="1">
    <location>
        <begin position="108"/>
        <end position="118"/>
    </location>
</feature>
<feature type="compositionally biased region" description="Basic and acidic residues" evidence="1">
    <location>
        <begin position="219"/>
        <end position="228"/>
    </location>
</feature>
<comment type="caution">
    <text evidence="2">The sequence shown here is derived from an EMBL/GenBank/DDBJ whole genome shotgun (WGS) entry which is preliminary data.</text>
</comment>
<feature type="compositionally biased region" description="Polar residues" evidence="1">
    <location>
        <begin position="125"/>
        <end position="150"/>
    </location>
</feature>
<dbReference type="Gene3D" id="2.60.120.620">
    <property type="entry name" value="q2cbj1_9rhob like domain"/>
    <property type="match status" value="1"/>
</dbReference>
<evidence type="ECO:0000256" key="1">
    <source>
        <dbReference type="SAM" id="MobiDB-lite"/>
    </source>
</evidence>
<protein>
    <submittedName>
        <fullName evidence="2">Scv136-like protein</fullName>
    </submittedName>
</protein>
<dbReference type="SUPFAM" id="SSF51197">
    <property type="entry name" value="Clavaminate synthase-like"/>
    <property type="match status" value="1"/>
</dbReference>
<feature type="compositionally biased region" description="Basic and acidic residues" evidence="1">
    <location>
        <begin position="407"/>
        <end position="417"/>
    </location>
</feature>
<feature type="region of interest" description="Disordered" evidence="1">
    <location>
        <begin position="397"/>
        <end position="417"/>
    </location>
</feature>
<reference evidence="2" key="1">
    <citation type="journal article" date="2018" name="J. Virol.">
        <title>Crustacean Genome Exploration Reveals the Evolutionary Origin of White Spot Syndrome Virus.</title>
        <authorList>
            <person name="Kawato S."/>
            <person name="Shitara A."/>
            <person name="Wang Y."/>
            <person name="Nozaki R."/>
            <person name="Kondo H."/>
            <person name="Hirono I."/>
        </authorList>
    </citation>
    <scope>NUCLEOTIDE SEQUENCE</scope>
    <source>
        <strain evidence="2">Mikawa-1</strain>
    </source>
</reference>
<organism evidence="2">
    <name type="scientific">Metapenaeus ensis nimavirus</name>
    <dbReference type="NCBI Taxonomy" id="2133794"/>
    <lineage>
        <taxon>Viruses</taxon>
        <taxon>Viruses incertae sedis</taxon>
        <taxon>Naldaviricetes</taxon>
        <taxon>Nimaviridae</taxon>
    </lineage>
</organism>
<feature type="compositionally biased region" description="Polar residues" evidence="1">
    <location>
        <begin position="458"/>
        <end position="473"/>
    </location>
</feature>
<proteinExistence type="predicted"/>
<feature type="compositionally biased region" description="Polar residues" evidence="1">
    <location>
        <begin position="397"/>
        <end position="406"/>
    </location>
</feature>
<dbReference type="PANTHER" id="PTHR31630:SF6">
    <property type="entry name" value="PHYTANOYL-COA DIOXYGENASE-RELATED"/>
    <property type="match status" value="1"/>
</dbReference>
<dbReference type="EMBL" id="BFCE01000004">
    <property type="protein sequence ID" value="GBG35475.1"/>
    <property type="molecule type" value="Genomic_DNA"/>
</dbReference>
<feature type="region of interest" description="Disordered" evidence="1">
    <location>
        <begin position="442"/>
        <end position="474"/>
    </location>
</feature>
<feature type="region of interest" description="Disordered" evidence="1">
    <location>
        <begin position="219"/>
        <end position="253"/>
    </location>
</feature>
<evidence type="ECO:0000313" key="2">
    <source>
        <dbReference type="EMBL" id="GBG35475.1"/>
    </source>
</evidence>
<accession>A0A401IPD4</accession>